<dbReference type="KEGG" id="soe:110786417"/>
<protein>
    <submittedName>
        <fullName evidence="2">Receptor-like protein kinase HAIKU2</fullName>
    </submittedName>
</protein>
<dbReference type="PANTHER" id="PTHR12904">
    <property type="match status" value="1"/>
</dbReference>
<evidence type="ECO:0000313" key="1">
    <source>
        <dbReference type="Proteomes" id="UP000813463"/>
    </source>
</evidence>
<dbReference type="SMART" id="SM00367">
    <property type="entry name" value="LRR_CC"/>
    <property type="match status" value="5"/>
</dbReference>
<keyword evidence="1" id="KW-1185">Reference proteome</keyword>
<dbReference type="InterPro" id="IPR032675">
    <property type="entry name" value="LRR_dom_sf"/>
</dbReference>
<dbReference type="InterPro" id="IPR051341">
    <property type="entry name" value="Zyg-11_UBL_adapter"/>
</dbReference>
<reference evidence="2" key="2">
    <citation type="submission" date="2025-08" db="UniProtKB">
        <authorList>
            <consortium name="RefSeq"/>
        </authorList>
    </citation>
    <scope>IDENTIFICATION</scope>
    <source>
        <tissue evidence="2">Leaf</tissue>
    </source>
</reference>
<proteinExistence type="predicted"/>
<accession>A0A9R0IDG8</accession>
<dbReference type="GeneID" id="110786417"/>
<gene>
    <name evidence="2" type="primary">LOC110786417</name>
</gene>
<name>A0A9R0IDG8_SPIOL</name>
<dbReference type="Gene3D" id="3.80.10.10">
    <property type="entry name" value="Ribonuclease Inhibitor"/>
    <property type="match status" value="4"/>
</dbReference>
<dbReference type="AlphaFoldDB" id="A0A9R0IDG8"/>
<dbReference type="InterPro" id="IPR006553">
    <property type="entry name" value="Leu-rich_rpt_Cys-con_subtyp"/>
</dbReference>
<dbReference type="RefSeq" id="XP_021846665.2">
    <property type="nucleotide sequence ID" value="XM_021990973.2"/>
</dbReference>
<evidence type="ECO:0000313" key="2">
    <source>
        <dbReference type="RefSeq" id="XP_021846665.2"/>
    </source>
</evidence>
<reference evidence="1" key="1">
    <citation type="journal article" date="2021" name="Nat. Commun.">
        <title>Genomic analyses provide insights into spinach domestication and the genetic basis of agronomic traits.</title>
        <authorList>
            <person name="Cai X."/>
            <person name="Sun X."/>
            <person name="Xu C."/>
            <person name="Sun H."/>
            <person name="Wang X."/>
            <person name="Ge C."/>
            <person name="Zhang Z."/>
            <person name="Wang Q."/>
            <person name="Fei Z."/>
            <person name="Jiao C."/>
            <person name="Wang Q."/>
        </authorList>
    </citation>
    <scope>NUCLEOTIDE SEQUENCE [LARGE SCALE GENOMIC DNA]</scope>
    <source>
        <strain evidence="1">cv. Varoflay</strain>
    </source>
</reference>
<organism evidence="1 2">
    <name type="scientific">Spinacia oleracea</name>
    <name type="common">Spinach</name>
    <dbReference type="NCBI Taxonomy" id="3562"/>
    <lineage>
        <taxon>Eukaryota</taxon>
        <taxon>Viridiplantae</taxon>
        <taxon>Streptophyta</taxon>
        <taxon>Embryophyta</taxon>
        <taxon>Tracheophyta</taxon>
        <taxon>Spermatophyta</taxon>
        <taxon>Magnoliopsida</taxon>
        <taxon>eudicotyledons</taxon>
        <taxon>Gunneridae</taxon>
        <taxon>Pentapetalae</taxon>
        <taxon>Caryophyllales</taxon>
        <taxon>Chenopodiaceae</taxon>
        <taxon>Chenopodioideae</taxon>
        <taxon>Anserineae</taxon>
        <taxon>Spinacia</taxon>
    </lineage>
</organism>
<dbReference type="InterPro" id="IPR001611">
    <property type="entry name" value="Leu-rich_rpt"/>
</dbReference>
<dbReference type="PANTHER" id="PTHR12904:SF23">
    <property type="entry name" value="PROTEIN ZER-1 HOMOLOG"/>
    <property type="match status" value="1"/>
</dbReference>
<dbReference type="SUPFAM" id="SSF52047">
    <property type="entry name" value="RNI-like"/>
    <property type="match status" value="1"/>
</dbReference>
<sequence length="607" mass="67816">MEGEEREREMEIPEIDSRLAKMCIDTATHSSDAVEKWRMQRRSLQRLPSPLASALLHRLLRRRLLFPSLLEAFKYSVEEVDLSGENTVDAEWMAYLGAFSYLHSLNVAECYRINNPALWPLAGMTSLKQLDLSRCTKVTDAGIKHLLSISQLEKLHLSQTGVTADGIKLLPALRNLSTLDLGGLPVSDLALSSLQGLTNLEYLDVWGSKISDEGAAVLKNFLKLSFLNLSWTNVTKFPNLQSIKCLNMSECAIHSVLEDKSDRVTLKKLIIRGSSFLQAEIVFSTIEPSCLSFLNLSNTSLSYFGFLHRMHALEHLDLSSSAIQDDAVEAISCIGANLRHLNLNNTKVSNAGLETLAGHVPNLEVLSLSHTLIDDFAIAYISMMPSLKELDLSNKNIKGFIRQINNEVEVVSLTALQELKHLERLDLEKTRINDAVVHVLQGSEELSHLSLNSTLLTDKCLEYLSQVKKLVSLSIQGTLLTNAALELFNPSVTLELLDLRGCWLLTIDSLTSFCKKHPRVKVRHDHLFTTSVNHNSSTPNLALLQKGMKASKVKQRDRKSSVSPILFKKEVLDQRIKYGREELISLQHLSPPLVQPLDMDIAATKMN</sequence>
<dbReference type="Pfam" id="PF13516">
    <property type="entry name" value="LRR_6"/>
    <property type="match status" value="4"/>
</dbReference>
<dbReference type="SMART" id="SM00368">
    <property type="entry name" value="LRR_RI"/>
    <property type="match status" value="4"/>
</dbReference>
<dbReference type="Proteomes" id="UP000813463">
    <property type="component" value="Chromosome 6"/>
</dbReference>